<gene>
    <name evidence="2" type="ORF">VTL71DRAFT_14741</name>
</gene>
<protein>
    <submittedName>
        <fullName evidence="2">Uncharacterized protein</fullName>
    </submittedName>
</protein>
<feature type="region of interest" description="Disordered" evidence="1">
    <location>
        <begin position="1"/>
        <end position="41"/>
    </location>
</feature>
<evidence type="ECO:0000313" key="3">
    <source>
        <dbReference type="Proteomes" id="UP001595075"/>
    </source>
</evidence>
<comment type="caution">
    <text evidence="2">The sequence shown here is derived from an EMBL/GenBank/DDBJ whole genome shotgun (WGS) entry which is preliminary data.</text>
</comment>
<dbReference type="EMBL" id="JAZHXI010000007">
    <property type="protein sequence ID" value="KAL2070061.1"/>
    <property type="molecule type" value="Genomic_DNA"/>
</dbReference>
<dbReference type="Proteomes" id="UP001595075">
    <property type="component" value="Unassembled WGS sequence"/>
</dbReference>
<reference evidence="2 3" key="1">
    <citation type="journal article" date="2024" name="Commun. Biol.">
        <title>Comparative genomic analysis of thermophilic fungi reveals convergent evolutionary adaptations and gene losses.</title>
        <authorList>
            <person name="Steindorff A.S."/>
            <person name="Aguilar-Pontes M.V."/>
            <person name="Robinson A.J."/>
            <person name="Andreopoulos B."/>
            <person name="LaButti K."/>
            <person name="Kuo A."/>
            <person name="Mondo S."/>
            <person name="Riley R."/>
            <person name="Otillar R."/>
            <person name="Haridas S."/>
            <person name="Lipzen A."/>
            <person name="Grimwood J."/>
            <person name="Schmutz J."/>
            <person name="Clum A."/>
            <person name="Reid I.D."/>
            <person name="Moisan M.C."/>
            <person name="Butler G."/>
            <person name="Nguyen T.T.M."/>
            <person name="Dewar K."/>
            <person name="Conant G."/>
            <person name="Drula E."/>
            <person name="Henrissat B."/>
            <person name="Hansel C."/>
            <person name="Singer S."/>
            <person name="Hutchinson M.I."/>
            <person name="de Vries R.P."/>
            <person name="Natvig D.O."/>
            <person name="Powell A.J."/>
            <person name="Tsang A."/>
            <person name="Grigoriev I.V."/>
        </authorList>
    </citation>
    <scope>NUCLEOTIDE SEQUENCE [LARGE SCALE GENOMIC DNA]</scope>
    <source>
        <strain evidence="2 3">CBS 494.80</strain>
    </source>
</reference>
<name>A0ABR4CJC4_9HELO</name>
<keyword evidence="3" id="KW-1185">Reference proteome</keyword>
<accession>A0ABR4CJC4</accession>
<feature type="compositionally biased region" description="Polar residues" evidence="1">
    <location>
        <begin position="1"/>
        <end position="17"/>
    </location>
</feature>
<sequence length="140" mass="15244">MDTYPSSTCATNGSSEPFISDSIRTSDHSGPSQDRGLTELPESKEIPMIVQPLLLNQPTGAPGPLTYSIDRFKSDPTSSQPRFCFTSPDQSLSTSVIRASTVIAQFSESFSVKDDSSVEKQVEICLDAKLEMITILDYLS</sequence>
<proteinExistence type="predicted"/>
<organism evidence="2 3">
    <name type="scientific">Oculimacula yallundae</name>
    <dbReference type="NCBI Taxonomy" id="86028"/>
    <lineage>
        <taxon>Eukaryota</taxon>
        <taxon>Fungi</taxon>
        <taxon>Dikarya</taxon>
        <taxon>Ascomycota</taxon>
        <taxon>Pezizomycotina</taxon>
        <taxon>Leotiomycetes</taxon>
        <taxon>Helotiales</taxon>
        <taxon>Ploettnerulaceae</taxon>
        <taxon>Oculimacula</taxon>
    </lineage>
</organism>
<evidence type="ECO:0000256" key="1">
    <source>
        <dbReference type="SAM" id="MobiDB-lite"/>
    </source>
</evidence>
<evidence type="ECO:0000313" key="2">
    <source>
        <dbReference type="EMBL" id="KAL2070061.1"/>
    </source>
</evidence>